<protein>
    <submittedName>
        <fullName evidence="2">50S ribosome-binding GTPase</fullName>
    </submittedName>
</protein>
<dbReference type="Gene3D" id="3.40.50.300">
    <property type="entry name" value="P-loop containing nucleotide triphosphate hydrolases"/>
    <property type="match status" value="1"/>
</dbReference>
<dbReference type="Pfam" id="PF01926">
    <property type="entry name" value="MMR_HSR1"/>
    <property type="match status" value="1"/>
</dbReference>
<organism evidence="2">
    <name type="scientific">Salinispirillum sp. LH 10-3-1</name>
    <dbReference type="NCBI Taxonomy" id="2952525"/>
    <lineage>
        <taxon>Bacteria</taxon>
        <taxon>Pseudomonadati</taxon>
        <taxon>Pseudomonadota</taxon>
        <taxon>Gammaproteobacteria</taxon>
        <taxon>Oceanospirillales</taxon>
        <taxon>Saccharospirillaceae</taxon>
        <taxon>Salinispirillum</taxon>
    </lineage>
</organism>
<dbReference type="InterPro" id="IPR006073">
    <property type="entry name" value="GTP-bd"/>
</dbReference>
<dbReference type="RefSeq" id="WP_304994033.1">
    <property type="nucleotide sequence ID" value="NZ_CP101717.1"/>
</dbReference>
<gene>
    <name evidence="2" type="ORF">NFC81_08380</name>
</gene>
<feature type="domain" description="G" evidence="1">
    <location>
        <begin position="34"/>
        <end position="138"/>
    </location>
</feature>
<accession>A0AB38YBK7</accession>
<name>A0AB38YBK7_9GAMM</name>
<sequence length="373" mass="40725">MKILDVLFDKIQRLSYSESSLQNVDDAIKRAKPTIVLLGKTGVGKSSLVAALTGDKEVEVGLGYKPCTNTLMEYPFPQDTPVMSFLDTRGLGEAGYKEDELSGDLERMVHQAHVLVVVIKSDDPDVQDVLAALKALKTKKGTLRKHPILLIHSFHDAGNAELVAQQQVHHAEVQRLWPKKVESFALELSETDAGDVTQLDAFREALFNLLPQLAVLLANESLNTEETQFFNAAVRSKVLAYASSAATIDLFPVAGLVGVPSIHAALLVELARQFDVAWSRALLKEFLAALGAGFALHYSLKLGVRQLVKLIPYYGQTIGALSASTISFGTTYGLGRAAAQFLYMKKHKIDFNDAEIKAAFKHHFGQAVNKDAP</sequence>
<dbReference type="AlphaFoldDB" id="A0AB38YBK7"/>
<evidence type="ECO:0000313" key="2">
    <source>
        <dbReference type="EMBL" id="WLD56749.1"/>
    </source>
</evidence>
<reference evidence="2" key="1">
    <citation type="submission" date="2022-07" db="EMBL/GenBank/DDBJ databases">
        <title>Complete genome sequence of Salinispirillum sp. LH10-3-1 capable of multiple carbohydrate inversion isolated from a soda lake.</title>
        <authorList>
            <person name="Liu J."/>
            <person name="Zhai Y."/>
            <person name="Zhang H."/>
            <person name="Yang H."/>
            <person name="Qu J."/>
            <person name="Li J."/>
        </authorList>
    </citation>
    <scope>NUCLEOTIDE SEQUENCE</scope>
    <source>
        <strain evidence="2">LH 10-3-1</strain>
    </source>
</reference>
<dbReference type="CDD" id="cd00882">
    <property type="entry name" value="Ras_like_GTPase"/>
    <property type="match status" value="1"/>
</dbReference>
<dbReference type="SUPFAM" id="SSF52540">
    <property type="entry name" value="P-loop containing nucleoside triphosphate hydrolases"/>
    <property type="match status" value="1"/>
</dbReference>
<proteinExistence type="predicted"/>
<dbReference type="GO" id="GO:0005525">
    <property type="term" value="F:GTP binding"/>
    <property type="evidence" value="ECO:0007669"/>
    <property type="project" value="InterPro"/>
</dbReference>
<evidence type="ECO:0000259" key="1">
    <source>
        <dbReference type="Pfam" id="PF01926"/>
    </source>
</evidence>
<dbReference type="InterPro" id="IPR027417">
    <property type="entry name" value="P-loop_NTPase"/>
</dbReference>
<dbReference type="EMBL" id="CP101717">
    <property type="protein sequence ID" value="WLD56749.1"/>
    <property type="molecule type" value="Genomic_DNA"/>
</dbReference>